<dbReference type="Gene3D" id="2.10.60.10">
    <property type="entry name" value="CD59"/>
    <property type="match status" value="1"/>
</dbReference>
<dbReference type="InterPro" id="IPR035076">
    <property type="entry name" value="Toxin/TOLIP"/>
</dbReference>
<keyword evidence="4" id="KW-0472">Membrane</keyword>
<feature type="signal peptide" evidence="6">
    <location>
        <begin position="1"/>
        <end position="20"/>
    </location>
</feature>
<evidence type="ECO:0000256" key="3">
    <source>
        <dbReference type="ARBA" id="ARBA00022729"/>
    </source>
</evidence>
<dbReference type="PROSITE" id="PS00983">
    <property type="entry name" value="LY6_UPAR"/>
    <property type="match status" value="1"/>
</dbReference>
<evidence type="ECO:0000259" key="7">
    <source>
        <dbReference type="SMART" id="SM00134"/>
    </source>
</evidence>
<dbReference type="SMART" id="SM00134">
    <property type="entry name" value="LU"/>
    <property type="match status" value="1"/>
</dbReference>
<dbReference type="SUPFAM" id="SSF57302">
    <property type="entry name" value="Snake toxin-like"/>
    <property type="match status" value="1"/>
</dbReference>
<keyword evidence="2" id="KW-1003">Cell membrane</keyword>
<dbReference type="Pfam" id="PF00087">
    <property type="entry name" value="Toxin_TOLIP"/>
    <property type="match status" value="1"/>
</dbReference>
<proteinExistence type="predicted"/>
<dbReference type="InterPro" id="IPR042339">
    <property type="entry name" value="Ly6D"/>
</dbReference>
<evidence type="ECO:0000256" key="4">
    <source>
        <dbReference type="ARBA" id="ARBA00023136"/>
    </source>
</evidence>
<name>A0ABQ0FJL5_APOSI</name>
<evidence type="ECO:0000256" key="1">
    <source>
        <dbReference type="ARBA" id="ARBA00004236"/>
    </source>
</evidence>
<dbReference type="InterPro" id="IPR016054">
    <property type="entry name" value="LY6_UPA_recep-like"/>
</dbReference>
<dbReference type="Proteomes" id="UP001623349">
    <property type="component" value="Unassembled WGS sequence"/>
</dbReference>
<evidence type="ECO:0000256" key="5">
    <source>
        <dbReference type="ARBA" id="ARBA00023180"/>
    </source>
</evidence>
<protein>
    <submittedName>
        <fullName evidence="8">Lymphocyte antigen 6D</fullName>
    </submittedName>
</protein>
<comment type="subcellular location">
    <subcellularLocation>
        <location evidence="1">Cell membrane</location>
    </subcellularLocation>
</comment>
<feature type="chain" id="PRO_5047241802" evidence="6">
    <location>
        <begin position="21"/>
        <end position="127"/>
    </location>
</feature>
<evidence type="ECO:0000313" key="8">
    <source>
        <dbReference type="EMBL" id="GAB1299451.1"/>
    </source>
</evidence>
<dbReference type="InterPro" id="IPR018363">
    <property type="entry name" value="CD59_antigen_CS"/>
</dbReference>
<keyword evidence="5" id="KW-0325">Glycoprotein</keyword>
<keyword evidence="9" id="KW-1185">Reference proteome</keyword>
<evidence type="ECO:0000313" key="9">
    <source>
        <dbReference type="Proteomes" id="UP001623349"/>
    </source>
</evidence>
<sequence length="127" mass="13237">MNTALFLLLALAVATSPAWALQCHVCSSTTNCKKAQVCPANSYYCKTVTTVEPLNGNLVRKECATSCTSNYSQQGQVSSGSEVTRCCQSDLCNENLNNAAPGRARLSSGTLGLATSLGLLAVVALCL</sequence>
<gene>
    <name evidence="8" type="ORF">APTSU1_001468700</name>
</gene>
<keyword evidence="3 6" id="KW-0732">Signal</keyword>
<dbReference type="InterPro" id="IPR045860">
    <property type="entry name" value="Snake_toxin-like_sf"/>
</dbReference>
<comment type="caution">
    <text evidence="8">The sequence shown here is derived from an EMBL/GenBank/DDBJ whole genome shotgun (WGS) entry which is preliminary data.</text>
</comment>
<dbReference type="EMBL" id="BAAFST010000015">
    <property type="protein sequence ID" value="GAB1299451.1"/>
    <property type="molecule type" value="Genomic_DNA"/>
</dbReference>
<dbReference type="CDD" id="cd23542">
    <property type="entry name" value="TFP_LU_ECD_Ly6D"/>
    <property type="match status" value="1"/>
</dbReference>
<evidence type="ECO:0000256" key="2">
    <source>
        <dbReference type="ARBA" id="ARBA00022475"/>
    </source>
</evidence>
<reference evidence="8 9" key="1">
    <citation type="submission" date="2024-08" db="EMBL/GenBank/DDBJ databases">
        <title>The draft genome of Apodemus speciosus.</title>
        <authorList>
            <person name="Nabeshima K."/>
            <person name="Suzuki S."/>
            <person name="Onuma M."/>
        </authorList>
    </citation>
    <scope>NUCLEOTIDE SEQUENCE [LARGE SCALE GENOMIC DNA]</scope>
    <source>
        <strain evidence="8">IB14-021</strain>
    </source>
</reference>
<dbReference type="PANTHER" id="PTHR16982">
    <property type="entry name" value="LYMPHOCYTE ANTIGEN 6D"/>
    <property type="match status" value="1"/>
</dbReference>
<feature type="domain" description="UPAR/Ly6" evidence="7">
    <location>
        <begin position="21"/>
        <end position="106"/>
    </location>
</feature>
<evidence type="ECO:0000256" key="6">
    <source>
        <dbReference type="SAM" id="SignalP"/>
    </source>
</evidence>
<accession>A0ABQ0FJL5</accession>
<dbReference type="PANTHER" id="PTHR16982:SF2">
    <property type="entry name" value="LYMPHOCYTE ANTIGEN 6D"/>
    <property type="match status" value="1"/>
</dbReference>
<organism evidence="8 9">
    <name type="scientific">Apodemus speciosus</name>
    <name type="common">Large Japanese field mouse</name>
    <dbReference type="NCBI Taxonomy" id="105296"/>
    <lineage>
        <taxon>Eukaryota</taxon>
        <taxon>Metazoa</taxon>
        <taxon>Chordata</taxon>
        <taxon>Craniata</taxon>
        <taxon>Vertebrata</taxon>
        <taxon>Euteleostomi</taxon>
        <taxon>Mammalia</taxon>
        <taxon>Eutheria</taxon>
        <taxon>Euarchontoglires</taxon>
        <taxon>Glires</taxon>
        <taxon>Rodentia</taxon>
        <taxon>Myomorpha</taxon>
        <taxon>Muroidea</taxon>
        <taxon>Muridae</taxon>
        <taxon>Murinae</taxon>
        <taxon>Apodemus</taxon>
    </lineage>
</organism>